<dbReference type="InterPro" id="IPR017972">
    <property type="entry name" value="Cyt_P450_CS"/>
</dbReference>
<organism evidence="4">
    <name type="scientific">Mytilinidion resinicola</name>
    <dbReference type="NCBI Taxonomy" id="574789"/>
    <lineage>
        <taxon>Eukaryota</taxon>
        <taxon>Fungi</taxon>
        <taxon>Dikarya</taxon>
        <taxon>Ascomycota</taxon>
        <taxon>Pezizomycotina</taxon>
        <taxon>Dothideomycetes</taxon>
        <taxon>Pleosporomycetidae</taxon>
        <taxon>Mytilinidiales</taxon>
        <taxon>Mytilinidiaceae</taxon>
        <taxon>Mytilinidion</taxon>
    </lineage>
</organism>
<evidence type="ECO:0000256" key="2">
    <source>
        <dbReference type="ARBA" id="ARBA00023004"/>
    </source>
</evidence>
<keyword evidence="3" id="KW-0560">Oxidoreductase</keyword>
<dbReference type="Proteomes" id="UP000504636">
    <property type="component" value="Unplaced"/>
</dbReference>
<comment type="similarity">
    <text evidence="3">Belongs to the cytochrome P450 family.</text>
</comment>
<reference evidence="6" key="2">
    <citation type="submission" date="2020-04" db="EMBL/GenBank/DDBJ databases">
        <authorList>
            <consortium name="NCBI Genome Project"/>
        </authorList>
    </citation>
    <scope>NUCLEOTIDE SEQUENCE</scope>
    <source>
        <strain evidence="6">CBS 304.34</strain>
    </source>
</reference>
<dbReference type="SUPFAM" id="SSF48264">
    <property type="entry name" value="Cytochrome P450"/>
    <property type="match status" value="1"/>
</dbReference>
<reference evidence="6" key="3">
    <citation type="submission" date="2025-04" db="UniProtKB">
        <authorList>
            <consortium name="RefSeq"/>
        </authorList>
    </citation>
    <scope>IDENTIFICATION</scope>
    <source>
        <strain evidence="6">CBS 304.34</strain>
    </source>
</reference>
<dbReference type="GO" id="GO:0005506">
    <property type="term" value="F:iron ion binding"/>
    <property type="evidence" value="ECO:0007669"/>
    <property type="project" value="InterPro"/>
</dbReference>
<dbReference type="GO" id="GO:0004497">
    <property type="term" value="F:monooxygenase activity"/>
    <property type="evidence" value="ECO:0007669"/>
    <property type="project" value="UniProtKB-KW"/>
</dbReference>
<evidence type="ECO:0000256" key="3">
    <source>
        <dbReference type="RuleBase" id="RU000461"/>
    </source>
</evidence>
<reference evidence="4 6" key="1">
    <citation type="journal article" date="2020" name="Stud. Mycol.">
        <title>101 Dothideomycetes genomes: a test case for predicting lifestyles and emergence of pathogens.</title>
        <authorList>
            <person name="Haridas S."/>
            <person name="Albert R."/>
            <person name="Binder M."/>
            <person name="Bloem J."/>
            <person name="Labutti K."/>
            <person name="Salamov A."/>
            <person name="Andreopoulos B."/>
            <person name="Baker S."/>
            <person name="Barry K."/>
            <person name="Bills G."/>
            <person name="Bluhm B."/>
            <person name="Cannon C."/>
            <person name="Castanera R."/>
            <person name="Culley D."/>
            <person name="Daum C."/>
            <person name="Ezra D."/>
            <person name="Gonzalez J."/>
            <person name="Henrissat B."/>
            <person name="Kuo A."/>
            <person name="Liang C."/>
            <person name="Lipzen A."/>
            <person name="Lutzoni F."/>
            <person name="Magnuson J."/>
            <person name="Mondo S."/>
            <person name="Nolan M."/>
            <person name="Ohm R."/>
            <person name="Pangilinan J."/>
            <person name="Park H.-J."/>
            <person name="Ramirez L."/>
            <person name="Alfaro M."/>
            <person name="Sun H."/>
            <person name="Tritt A."/>
            <person name="Yoshinaga Y."/>
            <person name="Zwiers L.-H."/>
            <person name="Turgeon B."/>
            <person name="Goodwin S."/>
            <person name="Spatafora J."/>
            <person name="Crous P."/>
            <person name="Grigoriev I."/>
        </authorList>
    </citation>
    <scope>NUCLEOTIDE SEQUENCE</scope>
    <source>
        <strain evidence="4 6">CBS 304.34</strain>
    </source>
</reference>
<evidence type="ECO:0008006" key="7">
    <source>
        <dbReference type="Google" id="ProtNLM"/>
    </source>
</evidence>
<dbReference type="Pfam" id="PF00067">
    <property type="entry name" value="p450"/>
    <property type="match status" value="1"/>
</dbReference>
<protein>
    <recommendedName>
        <fullName evidence="7">Cytochrome P450</fullName>
    </recommendedName>
</protein>
<dbReference type="Gene3D" id="1.10.630.10">
    <property type="entry name" value="Cytochrome P450"/>
    <property type="match status" value="1"/>
</dbReference>
<dbReference type="AlphaFoldDB" id="A0A6A6Y2L4"/>
<evidence type="ECO:0000313" key="5">
    <source>
        <dbReference type="Proteomes" id="UP000504636"/>
    </source>
</evidence>
<keyword evidence="3" id="KW-0349">Heme</keyword>
<accession>A0A6A6Y2L4</accession>
<keyword evidence="5" id="KW-1185">Reference proteome</keyword>
<sequence length="74" mass="8715">MISCRERLSQQPFSYGPRNCLGKNLAYHKMRIILSKILVNFDIGLLPESEGWTNQEVYTLWQKHPLLCKLKPIR</sequence>
<dbReference type="PROSITE" id="PS00086">
    <property type="entry name" value="CYTOCHROME_P450"/>
    <property type="match status" value="1"/>
</dbReference>
<keyword evidence="3" id="KW-0503">Monooxygenase</keyword>
<dbReference type="RefSeq" id="XP_033569843.1">
    <property type="nucleotide sequence ID" value="XM_033726189.1"/>
</dbReference>
<dbReference type="OrthoDB" id="1470350at2759"/>
<dbReference type="InterPro" id="IPR001128">
    <property type="entry name" value="Cyt_P450"/>
</dbReference>
<dbReference type="GO" id="GO:0020037">
    <property type="term" value="F:heme binding"/>
    <property type="evidence" value="ECO:0007669"/>
    <property type="project" value="InterPro"/>
</dbReference>
<keyword evidence="1 3" id="KW-0479">Metal-binding</keyword>
<dbReference type="GO" id="GO:0016705">
    <property type="term" value="F:oxidoreductase activity, acting on paired donors, with incorporation or reduction of molecular oxygen"/>
    <property type="evidence" value="ECO:0007669"/>
    <property type="project" value="InterPro"/>
</dbReference>
<name>A0A6A6Y2L4_9PEZI</name>
<dbReference type="EMBL" id="MU003720">
    <property type="protein sequence ID" value="KAF2802879.1"/>
    <property type="molecule type" value="Genomic_DNA"/>
</dbReference>
<proteinExistence type="inferred from homology"/>
<dbReference type="GeneID" id="54467082"/>
<evidence type="ECO:0000313" key="6">
    <source>
        <dbReference type="RefSeq" id="XP_033569843.1"/>
    </source>
</evidence>
<evidence type="ECO:0000256" key="1">
    <source>
        <dbReference type="ARBA" id="ARBA00022723"/>
    </source>
</evidence>
<gene>
    <name evidence="4 6" type="ORF">BDZ99DRAFT_526982</name>
</gene>
<keyword evidence="2 3" id="KW-0408">Iron</keyword>
<evidence type="ECO:0000313" key="4">
    <source>
        <dbReference type="EMBL" id="KAF2802879.1"/>
    </source>
</evidence>
<dbReference type="InterPro" id="IPR036396">
    <property type="entry name" value="Cyt_P450_sf"/>
</dbReference>